<dbReference type="AlphaFoldDB" id="A6GH02"/>
<protein>
    <submittedName>
        <fullName evidence="2">Uncharacterized protein</fullName>
    </submittedName>
</protein>
<evidence type="ECO:0000256" key="1">
    <source>
        <dbReference type="SAM" id="MobiDB-lite"/>
    </source>
</evidence>
<dbReference type="EMBL" id="ABCS01000113">
    <property type="protein sequence ID" value="EDM74834.1"/>
    <property type="molecule type" value="Genomic_DNA"/>
</dbReference>
<sequence>MEGMSPIRAALASLLTRDPSLVLDLLRHHLDEPFRPSRMRAVDPARAGRAREADDAGPGPGPGFGFGSGFESELLWLVTSDRVRTPEWLLVVQQPERAELVCPERFAAAEARAREALGCRVQTLMIARRLELSRATRRWPRGPVVLDPERVPRVRSFACAERRPSLAALSALVHGREDPRVLGVARSVFDASPQPVASQWTAGLDAVYPAASFGRERGGALRVKGRGS</sequence>
<name>A6GH02_9BACT</name>
<comment type="caution">
    <text evidence="2">The sequence shown here is derived from an EMBL/GenBank/DDBJ whole genome shotgun (WGS) entry which is preliminary data.</text>
</comment>
<feature type="region of interest" description="Disordered" evidence="1">
    <location>
        <begin position="37"/>
        <end position="63"/>
    </location>
</feature>
<organism evidence="2 3">
    <name type="scientific">Plesiocystis pacifica SIR-1</name>
    <dbReference type="NCBI Taxonomy" id="391625"/>
    <lineage>
        <taxon>Bacteria</taxon>
        <taxon>Pseudomonadati</taxon>
        <taxon>Myxococcota</taxon>
        <taxon>Polyangia</taxon>
        <taxon>Nannocystales</taxon>
        <taxon>Nannocystaceae</taxon>
        <taxon>Plesiocystis</taxon>
    </lineage>
</organism>
<evidence type="ECO:0000313" key="3">
    <source>
        <dbReference type="Proteomes" id="UP000005801"/>
    </source>
</evidence>
<gene>
    <name evidence="2" type="ORF">PPSIR1_31033</name>
</gene>
<dbReference type="Proteomes" id="UP000005801">
    <property type="component" value="Unassembled WGS sequence"/>
</dbReference>
<keyword evidence="3" id="KW-1185">Reference proteome</keyword>
<proteinExistence type="predicted"/>
<reference evidence="2 3" key="1">
    <citation type="submission" date="2007-06" db="EMBL/GenBank/DDBJ databases">
        <authorList>
            <person name="Shimkets L."/>
            <person name="Ferriera S."/>
            <person name="Johnson J."/>
            <person name="Kravitz S."/>
            <person name="Beeson K."/>
            <person name="Sutton G."/>
            <person name="Rogers Y.-H."/>
            <person name="Friedman R."/>
            <person name="Frazier M."/>
            <person name="Venter J.C."/>
        </authorList>
    </citation>
    <scope>NUCLEOTIDE SEQUENCE [LARGE SCALE GENOMIC DNA]</scope>
    <source>
        <strain evidence="2 3">SIR-1</strain>
    </source>
</reference>
<evidence type="ECO:0000313" key="2">
    <source>
        <dbReference type="EMBL" id="EDM74834.1"/>
    </source>
</evidence>
<accession>A6GH02</accession>